<dbReference type="EMBL" id="JAUEDM010000002">
    <property type="protein sequence ID" value="KAK3325209.1"/>
    <property type="molecule type" value="Genomic_DNA"/>
</dbReference>
<sequence>MSSLASQLPVSKGYTRPKGPMLRVRTNQSEVVKGKAKAIASTDWRRDATAMSSSNTSSGIIARRDRTRSSRTGTDISSSADFEMEDMRREQVRYFRPKSELAPWEMVSSAPVLNKSHISPSAIFGMTLSDITAVQFKDMKPVVANVNGEDMVLPNRFTFDISPVDLSDISSTELPSQTVGELQRVKDPTQLHHNLTPSHGQNLFGDLPEDLQLLLTHDRDSSGHQSDDIGSWSLVGMGSSSSHDSLVRRTKFDDSTTSSGCCVISKEELDEHMDFNATAFNAMIERLRPAERYQHNHSEQRKDDDARFKRLLGRLQKKETHQPPTQQPARSAFDVRATDPAIVAAKIKEETVTIRSVRTNEERHEFLGPIKEQQADYVRRSDKSVDSGYCTGNYSSGGSSQNLNGSQLSDITKDSTTTSSRSQENLRVETQKKSLNPAAVEFKSTFGAQMAILSPKKLSRPPLTNLFADATMNPTPLQSATASIWPPPGFDQSLEETAGPQAQAPSVPGKAPDSVSSAQATPVPLLGLLDPKTADVNPLPSSLLRLFPPVDHQSRPMNSVVPYASMSLPPTSSAQTQPVPPPRLLDHDTGAFNPLPSSLPGLFPPVDIQFRPMNSVVPYSSMCPPPTTLPTGNNFGTFPSAAFNPMSIFPPQLNFPNMGGFDTFPPPPGAPTLPLTAPLAAESNINNLPAPPFRHPLAPGGTEACQQPPLYGSDGKTNRPHFPVTQKPRDHDPIKQQQYEAYLEWRKVNEPGYHMKCKMRQANRIVRQYQLKTGAVELRDKCQGKPSAQKPTDSAWKEIVEKAKACVGAAAAAAAAERRARSDSVKEELRTKVLQSCGDLMVFEGEHGTVNKAEKTGNTDKAEKMDASERGEKTE</sequence>
<evidence type="ECO:0000313" key="2">
    <source>
        <dbReference type="EMBL" id="KAK3325209.1"/>
    </source>
</evidence>
<keyword evidence="3" id="KW-1185">Reference proteome</keyword>
<feature type="region of interest" description="Disordered" evidence="1">
    <location>
        <begin position="1"/>
        <end position="22"/>
    </location>
</feature>
<dbReference type="AlphaFoldDB" id="A0AAE0IHQ8"/>
<gene>
    <name evidence="2" type="ORF">B0H66DRAFT_615656</name>
</gene>
<feature type="region of interest" description="Disordered" evidence="1">
    <location>
        <begin position="489"/>
        <end position="518"/>
    </location>
</feature>
<protein>
    <submittedName>
        <fullName evidence="2">Uncharacterized protein</fullName>
    </submittedName>
</protein>
<feature type="region of interest" description="Disordered" evidence="1">
    <location>
        <begin position="848"/>
        <end position="875"/>
    </location>
</feature>
<accession>A0AAE0IHQ8</accession>
<proteinExistence type="predicted"/>
<reference evidence="2" key="2">
    <citation type="submission" date="2023-06" db="EMBL/GenBank/DDBJ databases">
        <authorList>
            <consortium name="Lawrence Berkeley National Laboratory"/>
            <person name="Haridas S."/>
            <person name="Hensen N."/>
            <person name="Bonometti L."/>
            <person name="Westerberg I."/>
            <person name="Brannstrom I.O."/>
            <person name="Guillou S."/>
            <person name="Cros-Aarteil S."/>
            <person name="Calhoun S."/>
            <person name="Kuo A."/>
            <person name="Mondo S."/>
            <person name="Pangilinan J."/>
            <person name="Riley R."/>
            <person name="Labutti K."/>
            <person name="Andreopoulos B."/>
            <person name="Lipzen A."/>
            <person name="Chen C."/>
            <person name="Yanf M."/>
            <person name="Daum C."/>
            <person name="Ng V."/>
            <person name="Clum A."/>
            <person name="Steindorff A."/>
            <person name="Ohm R."/>
            <person name="Martin F."/>
            <person name="Silar P."/>
            <person name="Natvig D."/>
            <person name="Lalanne C."/>
            <person name="Gautier V."/>
            <person name="Ament-Velasquez S.L."/>
            <person name="Kruys A."/>
            <person name="Hutchinson M.I."/>
            <person name="Powell A.J."/>
            <person name="Barry K."/>
            <person name="Miller A.N."/>
            <person name="Grigoriev I.V."/>
            <person name="Debuchy R."/>
            <person name="Gladieux P."/>
            <person name="Thoren M.H."/>
            <person name="Johannesson H."/>
        </authorList>
    </citation>
    <scope>NUCLEOTIDE SEQUENCE</scope>
    <source>
        <strain evidence="2">CBS 118394</strain>
    </source>
</reference>
<feature type="compositionally biased region" description="Polar residues" evidence="1">
    <location>
        <begin position="50"/>
        <end position="59"/>
    </location>
</feature>
<feature type="compositionally biased region" description="Low complexity" evidence="1">
    <location>
        <begin position="396"/>
        <end position="422"/>
    </location>
</feature>
<feature type="region of interest" description="Disordered" evidence="1">
    <location>
        <begin position="315"/>
        <end position="336"/>
    </location>
</feature>
<comment type="caution">
    <text evidence="2">The sequence shown here is derived from an EMBL/GenBank/DDBJ whole genome shotgun (WGS) entry which is preliminary data.</text>
</comment>
<dbReference type="Proteomes" id="UP001283341">
    <property type="component" value="Unassembled WGS sequence"/>
</dbReference>
<name>A0AAE0IHQ8_9PEZI</name>
<organism evidence="2 3">
    <name type="scientific">Apodospora peruviana</name>
    <dbReference type="NCBI Taxonomy" id="516989"/>
    <lineage>
        <taxon>Eukaryota</taxon>
        <taxon>Fungi</taxon>
        <taxon>Dikarya</taxon>
        <taxon>Ascomycota</taxon>
        <taxon>Pezizomycotina</taxon>
        <taxon>Sordariomycetes</taxon>
        <taxon>Sordariomycetidae</taxon>
        <taxon>Sordariales</taxon>
        <taxon>Lasiosphaeriaceae</taxon>
        <taxon>Apodospora</taxon>
    </lineage>
</organism>
<feature type="region of interest" description="Disordered" evidence="1">
    <location>
        <begin position="43"/>
        <end position="76"/>
    </location>
</feature>
<evidence type="ECO:0000256" key="1">
    <source>
        <dbReference type="SAM" id="MobiDB-lite"/>
    </source>
</evidence>
<feature type="region of interest" description="Disordered" evidence="1">
    <location>
        <begin position="389"/>
        <end position="429"/>
    </location>
</feature>
<reference evidence="2" key="1">
    <citation type="journal article" date="2023" name="Mol. Phylogenet. Evol.">
        <title>Genome-scale phylogeny and comparative genomics of the fungal order Sordariales.</title>
        <authorList>
            <person name="Hensen N."/>
            <person name="Bonometti L."/>
            <person name="Westerberg I."/>
            <person name="Brannstrom I.O."/>
            <person name="Guillou S."/>
            <person name="Cros-Aarteil S."/>
            <person name="Calhoun S."/>
            <person name="Haridas S."/>
            <person name="Kuo A."/>
            <person name="Mondo S."/>
            <person name="Pangilinan J."/>
            <person name="Riley R."/>
            <person name="LaButti K."/>
            <person name="Andreopoulos B."/>
            <person name="Lipzen A."/>
            <person name="Chen C."/>
            <person name="Yan M."/>
            <person name="Daum C."/>
            <person name="Ng V."/>
            <person name="Clum A."/>
            <person name="Steindorff A."/>
            <person name="Ohm R.A."/>
            <person name="Martin F."/>
            <person name="Silar P."/>
            <person name="Natvig D.O."/>
            <person name="Lalanne C."/>
            <person name="Gautier V."/>
            <person name="Ament-Velasquez S.L."/>
            <person name="Kruys A."/>
            <person name="Hutchinson M.I."/>
            <person name="Powell A.J."/>
            <person name="Barry K."/>
            <person name="Miller A.N."/>
            <person name="Grigoriev I.V."/>
            <person name="Debuchy R."/>
            <person name="Gladieux P."/>
            <person name="Hiltunen Thoren M."/>
            <person name="Johannesson H."/>
        </authorList>
    </citation>
    <scope>NUCLEOTIDE SEQUENCE</scope>
    <source>
        <strain evidence="2">CBS 118394</strain>
    </source>
</reference>
<evidence type="ECO:0000313" key="3">
    <source>
        <dbReference type="Proteomes" id="UP001283341"/>
    </source>
</evidence>